<dbReference type="Proteomes" id="UP000494165">
    <property type="component" value="Unassembled WGS sequence"/>
</dbReference>
<evidence type="ECO:0000259" key="5">
    <source>
        <dbReference type="PROSITE" id="PS50240"/>
    </source>
</evidence>
<dbReference type="InterPro" id="IPR000859">
    <property type="entry name" value="CUB_dom"/>
</dbReference>
<feature type="domain" description="CUB" evidence="4">
    <location>
        <begin position="341"/>
        <end position="421"/>
    </location>
</feature>
<dbReference type="FunFam" id="2.40.10.10:FF:000068">
    <property type="entry name" value="transmembrane protease serine 2"/>
    <property type="match status" value="1"/>
</dbReference>
<dbReference type="InterPro" id="IPR043504">
    <property type="entry name" value="Peptidase_S1_PA_chymotrypsin"/>
</dbReference>
<dbReference type="CDD" id="cd00190">
    <property type="entry name" value="Tryp_SPc"/>
    <property type="match status" value="1"/>
</dbReference>
<dbReference type="PROSITE" id="PS00134">
    <property type="entry name" value="TRYPSIN_HIS"/>
    <property type="match status" value="1"/>
</dbReference>
<dbReference type="PANTHER" id="PTHR24252:SF7">
    <property type="entry name" value="HYALIN"/>
    <property type="match status" value="1"/>
</dbReference>
<dbReference type="PROSITE" id="PS50240">
    <property type="entry name" value="TRYPSIN_DOM"/>
    <property type="match status" value="1"/>
</dbReference>
<dbReference type="InterPro" id="IPR001254">
    <property type="entry name" value="Trypsin_dom"/>
</dbReference>
<organism evidence="6 7">
    <name type="scientific">Cloeon dipterum</name>
    <dbReference type="NCBI Taxonomy" id="197152"/>
    <lineage>
        <taxon>Eukaryota</taxon>
        <taxon>Metazoa</taxon>
        <taxon>Ecdysozoa</taxon>
        <taxon>Arthropoda</taxon>
        <taxon>Hexapoda</taxon>
        <taxon>Insecta</taxon>
        <taxon>Pterygota</taxon>
        <taxon>Palaeoptera</taxon>
        <taxon>Ephemeroptera</taxon>
        <taxon>Pisciforma</taxon>
        <taxon>Baetidae</taxon>
        <taxon>Cloeon</taxon>
    </lineage>
</organism>
<keyword evidence="1" id="KW-1015">Disulfide bond</keyword>
<comment type="caution">
    <text evidence="6">The sequence shown here is derived from an EMBL/GenBank/DDBJ whole genome shotgun (WGS) entry which is preliminary data.</text>
</comment>
<dbReference type="SUPFAM" id="SSF49854">
    <property type="entry name" value="Spermadhesin, CUB domain"/>
    <property type="match status" value="1"/>
</dbReference>
<evidence type="ECO:0000256" key="3">
    <source>
        <dbReference type="SAM" id="SignalP"/>
    </source>
</evidence>
<evidence type="ECO:0000313" key="6">
    <source>
        <dbReference type="EMBL" id="CAB3377109.1"/>
    </source>
</evidence>
<dbReference type="Pfam" id="PF00089">
    <property type="entry name" value="Trypsin"/>
    <property type="match status" value="1"/>
</dbReference>
<evidence type="ECO:0000256" key="1">
    <source>
        <dbReference type="ARBA" id="ARBA00023157"/>
    </source>
</evidence>
<dbReference type="GO" id="GO:0006508">
    <property type="term" value="P:proteolysis"/>
    <property type="evidence" value="ECO:0007669"/>
    <property type="project" value="InterPro"/>
</dbReference>
<dbReference type="PRINTS" id="PR00722">
    <property type="entry name" value="CHYMOTRYPSIN"/>
</dbReference>
<evidence type="ECO:0000256" key="2">
    <source>
        <dbReference type="PROSITE-ProRule" id="PRU00059"/>
    </source>
</evidence>
<gene>
    <name evidence="6" type="ORF">CLODIP_2_CD11521</name>
</gene>
<keyword evidence="3" id="KW-0732">Signal</keyword>
<dbReference type="PROSITE" id="PS01180">
    <property type="entry name" value="CUB"/>
    <property type="match status" value="1"/>
</dbReference>
<reference evidence="6 7" key="1">
    <citation type="submission" date="2020-04" db="EMBL/GenBank/DDBJ databases">
        <authorList>
            <person name="Alioto T."/>
            <person name="Alioto T."/>
            <person name="Gomez Garrido J."/>
        </authorList>
    </citation>
    <scope>NUCLEOTIDE SEQUENCE [LARGE SCALE GENOMIC DNA]</scope>
</reference>
<dbReference type="OrthoDB" id="5565075at2759"/>
<dbReference type="AlphaFoldDB" id="A0A8S1D9S1"/>
<dbReference type="PANTHER" id="PTHR24252">
    <property type="entry name" value="ACROSIN-RELATED"/>
    <property type="match status" value="1"/>
</dbReference>
<dbReference type="GO" id="GO:0004252">
    <property type="term" value="F:serine-type endopeptidase activity"/>
    <property type="evidence" value="ECO:0007669"/>
    <property type="project" value="InterPro"/>
</dbReference>
<evidence type="ECO:0000259" key="4">
    <source>
        <dbReference type="PROSITE" id="PS01180"/>
    </source>
</evidence>
<keyword evidence="7" id="KW-1185">Reference proteome</keyword>
<dbReference type="SUPFAM" id="SSF50494">
    <property type="entry name" value="Trypsin-like serine proteases"/>
    <property type="match status" value="1"/>
</dbReference>
<dbReference type="InterPro" id="IPR001314">
    <property type="entry name" value="Peptidase_S1A"/>
</dbReference>
<comment type="caution">
    <text evidence="2">Lacks conserved residue(s) required for the propagation of feature annotation.</text>
</comment>
<dbReference type="InterPro" id="IPR018114">
    <property type="entry name" value="TRYPSIN_HIS"/>
</dbReference>
<dbReference type="Gene3D" id="2.40.10.10">
    <property type="entry name" value="Trypsin-like serine proteases"/>
    <property type="match status" value="1"/>
</dbReference>
<accession>A0A8S1D9S1</accession>
<dbReference type="InterPro" id="IPR035914">
    <property type="entry name" value="Sperma_CUB_dom_sf"/>
</dbReference>
<name>A0A8S1D9S1_9INSE</name>
<dbReference type="InterPro" id="IPR009003">
    <property type="entry name" value="Peptidase_S1_PA"/>
</dbReference>
<feature type="signal peptide" evidence="3">
    <location>
        <begin position="1"/>
        <end position="19"/>
    </location>
</feature>
<feature type="domain" description="Peptidase S1" evidence="5">
    <location>
        <begin position="508"/>
        <end position="747"/>
    </location>
</feature>
<dbReference type="SMART" id="SM00020">
    <property type="entry name" value="Tryp_SPc"/>
    <property type="match status" value="1"/>
</dbReference>
<protein>
    <recommendedName>
        <fullName evidence="8">Peptidase S1 domain-containing protein</fullName>
    </recommendedName>
</protein>
<dbReference type="EMBL" id="CADEPI010000139">
    <property type="protein sequence ID" value="CAB3377109.1"/>
    <property type="molecule type" value="Genomic_DNA"/>
</dbReference>
<evidence type="ECO:0000313" key="7">
    <source>
        <dbReference type="Proteomes" id="UP000494165"/>
    </source>
</evidence>
<proteinExistence type="predicted"/>
<feature type="chain" id="PRO_5035916977" description="Peptidase S1 domain-containing protein" evidence="3">
    <location>
        <begin position="20"/>
        <end position="763"/>
    </location>
</feature>
<evidence type="ECO:0008006" key="8">
    <source>
        <dbReference type="Google" id="ProtNLM"/>
    </source>
</evidence>
<sequence>MRSLLAILFIGLLTQQAFAIREPKSILLQKIRSRRAVPNESVTGVAKAADRDVVMNVNKYKYVTNVEDEKLKETFNAMLLNFIHTLLGEAEFEDALIYLVDGTLLLIYSFNDSIARQPVCDEIPYCPMITKAMRAWTKECTNSDAKDKLIVLAIKGRSRAHRLRLLAPLVNVTVPEQCFQVQCYRQWNSLSPNLCMNENSNVITITPNYIFLKNVTTFRSTLIFVGGTILDYDLLLDSSAEEMLENEGDIQIESSRDQKSNRRDGSGGIWYRAFRPIFPQLPPITEPPRPSTSCSAPPSGGTIPPCMSQTECNAQGGKAGKACGKGFSRGVCCDFDYIVDCGNTTSLPHAIFRNPEYPETTKSTISCTINVVPKPTACGIRIEFMDVMLAPARNGFCFQDMFMIAGGGTVENSGFNTQICGLVKGFATVVPINETTDPLQLIVIAQSKNAKWNINVTQIPCSSAFTPAKTICGVRNNPSLQARSLQTSQSYKNQSLKELPRTFPQPRILGGDPTNGNQFPWMAVILFDNTPVCSGTLIDARWVITAAHCVAFYEEENQSVMNRLRVWLGALNIDLMPRQEPRRVERRVSRVYVHNEFQSTDFDVALLQLNESVPFTVAIRPACFPQNKDQNFEGTTGIIAGWGTDGSSMSNVLLAGSVPIWSNAACNIAWSAQSLNIRDSMICAGDGSVAQCRGDNGGPLITQNGDGLFSFIAISSFSAQPPCQNPDFPDVYMRTSSFLTWISLVLSPPLPADSLSPFTPIVT</sequence>